<evidence type="ECO:0000313" key="2">
    <source>
        <dbReference type="EMBL" id="CAF4623158.1"/>
    </source>
</evidence>
<evidence type="ECO:0000256" key="1">
    <source>
        <dbReference type="SAM" id="Coils"/>
    </source>
</evidence>
<feature type="non-terminal residue" evidence="2">
    <location>
        <position position="467"/>
    </location>
</feature>
<dbReference type="EMBL" id="CAJOBQ010003965">
    <property type="protein sequence ID" value="CAF4623158.1"/>
    <property type="molecule type" value="Genomic_DNA"/>
</dbReference>
<accession>A0A821DLT4</accession>
<organism evidence="2 3">
    <name type="scientific">Rotaria socialis</name>
    <dbReference type="NCBI Taxonomy" id="392032"/>
    <lineage>
        <taxon>Eukaryota</taxon>
        <taxon>Metazoa</taxon>
        <taxon>Spiralia</taxon>
        <taxon>Gnathifera</taxon>
        <taxon>Rotifera</taxon>
        <taxon>Eurotatoria</taxon>
        <taxon>Bdelloidea</taxon>
        <taxon>Philodinida</taxon>
        <taxon>Philodinidae</taxon>
        <taxon>Rotaria</taxon>
    </lineage>
</organism>
<feature type="coiled-coil region" evidence="1">
    <location>
        <begin position="105"/>
        <end position="139"/>
    </location>
</feature>
<dbReference type="Proteomes" id="UP000663862">
    <property type="component" value="Unassembled WGS sequence"/>
</dbReference>
<protein>
    <submittedName>
        <fullName evidence="2">Uncharacterized protein</fullName>
    </submittedName>
</protein>
<reference evidence="2" key="1">
    <citation type="submission" date="2021-02" db="EMBL/GenBank/DDBJ databases">
        <authorList>
            <person name="Nowell W R."/>
        </authorList>
    </citation>
    <scope>NUCLEOTIDE SEQUENCE</scope>
</reference>
<proteinExistence type="predicted"/>
<keyword evidence="1" id="KW-0175">Coiled coil</keyword>
<sequence>MTDQKLKDFVRLHHIDLVRTVNYQKNKLKDIIYEKRLFNQLSCYHLTEVQYQEINRIITMRKKQLMIFEDLTIFEQRILCHSLPKTFDDISIATYQNLFGNEANKIMQELKRRKLNDQLKNYELKLQNYENLYQTEINIFESKLIQTSVNHQHIQADILMTLLKCYLSHYTNRLIRQIRYKEACVHVKLVRQQRRHLLSKQQIVDVYPQIIADVPKISLNRIQLDYLSKSGPNYIRSNQSSLHSYKHQEKHVQQEHKNIMNVITRYLICEHHIPLTATIIREFSQQLEASLHQQYMIPLSYLNISRTRKELKLMKSIQHRLKKGNYNLRVTDKSGVFHIGNSVDYEKKAEAYRQKTGTYIELDSNPLWSVFDKVIFFLNHLRSKKYILSWQLDKMMPKREKIQLAYLYFIPKSHKAGTPLRPIVSSMNMPTTGISKFLDKLIRPIFDKHARSTTIIDGVDLIPRLEA</sequence>
<comment type="caution">
    <text evidence="2">The sequence shown here is derived from an EMBL/GenBank/DDBJ whole genome shotgun (WGS) entry which is preliminary data.</text>
</comment>
<dbReference type="AlphaFoldDB" id="A0A821DLT4"/>
<name>A0A821DLT4_9BILA</name>
<evidence type="ECO:0000313" key="3">
    <source>
        <dbReference type="Proteomes" id="UP000663862"/>
    </source>
</evidence>
<gene>
    <name evidence="2" type="ORF">TSG867_LOCUS29149</name>
</gene>